<dbReference type="OrthoDB" id="9764363at2"/>
<evidence type="ECO:0000256" key="6">
    <source>
        <dbReference type="ARBA" id="ARBA00023136"/>
    </source>
</evidence>
<keyword evidence="11" id="KW-1185">Reference proteome</keyword>
<dbReference type="GO" id="GO:0006465">
    <property type="term" value="P:signal peptide processing"/>
    <property type="evidence" value="ECO:0007669"/>
    <property type="project" value="InterPro"/>
</dbReference>
<evidence type="ECO:0000313" key="10">
    <source>
        <dbReference type="EMBL" id="ACV26807.1"/>
    </source>
</evidence>
<dbReference type="PANTHER" id="PTHR33209:SF1">
    <property type="entry name" value="PEPTIDASE S49 DOMAIN-CONTAINING PROTEIN"/>
    <property type="match status" value="1"/>
</dbReference>
<keyword evidence="4 10" id="KW-0378">Hydrolase</keyword>
<evidence type="ECO:0000313" key="11">
    <source>
        <dbReference type="Proteomes" id="UP000001231"/>
    </source>
</evidence>
<dbReference type="GO" id="GO:0003993">
    <property type="term" value="F:acid phosphatase activity"/>
    <property type="evidence" value="ECO:0007669"/>
    <property type="project" value="UniProtKB-EC"/>
</dbReference>
<dbReference type="PANTHER" id="PTHR33209">
    <property type="entry name" value="PROTEASE 4"/>
    <property type="match status" value="1"/>
</dbReference>
<dbReference type="GO" id="GO:0016020">
    <property type="term" value="C:membrane"/>
    <property type="evidence" value="ECO:0007669"/>
    <property type="project" value="UniProtKB-SubCell"/>
</dbReference>
<evidence type="ECO:0000256" key="7">
    <source>
        <dbReference type="PIRSR" id="PIRSR001217-1"/>
    </source>
</evidence>
<dbReference type="InterPro" id="IPR047272">
    <property type="entry name" value="S49_SppA_C"/>
</dbReference>
<dbReference type="Gene3D" id="3.90.226.10">
    <property type="entry name" value="2-enoyl-CoA Hydratase, Chain A, domain 1"/>
    <property type="match status" value="2"/>
</dbReference>
<dbReference type="EC" id="3.1.3.2" evidence="10"/>
<dbReference type="Pfam" id="PF01343">
    <property type="entry name" value="Peptidase_S49"/>
    <property type="match status" value="2"/>
</dbReference>
<dbReference type="Gene3D" id="6.20.330.10">
    <property type="match status" value="1"/>
</dbReference>
<dbReference type="NCBIfam" id="TIGR00706">
    <property type="entry name" value="SppA_dom"/>
    <property type="match status" value="1"/>
</dbReference>
<dbReference type="PIRSF" id="PIRSF001217">
    <property type="entry name" value="Protease_4_SppA"/>
    <property type="match status" value="1"/>
</dbReference>
<dbReference type="InterPro" id="IPR047217">
    <property type="entry name" value="S49_SppA_67K_type_N"/>
</dbReference>
<feature type="domain" description="Peptidase S49" evidence="9">
    <location>
        <begin position="132"/>
        <end position="279"/>
    </location>
</feature>
<feature type="domain" description="Peptidase S49" evidence="9">
    <location>
        <begin position="388"/>
        <end position="539"/>
    </location>
</feature>
<dbReference type="Proteomes" id="UP000001231">
    <property type="component" value="Chromosome"/>
</dbReference>
<dbReference type="EMBL" id="CP001707">
    <property type="protein sequence ID" value="ACV26807.1"/>
    <property type="molecule type" value="Genomic_DNA"/>
</dbReference>
<evidence type="ECO:0000256" key="5">
    <source>
        <dbReference type="ARBA" id="ARBA00022825"/>
    </source>
</evidence>
<gene>
    <name evidence="10" type="ordered locus">Kkor_1394</name>
</gene>
<dbReference type="NCBIfam" id="TIGR00705">
    <property type="entry name" value="SppA_67K"/>
    <property type="match status" value="1"/>
</dbReference>
<dbReference type="AlphaFoldDB" id="C7RC15"/>
<keyword evidence="8" id="KW-1133">Transmembrane helix</keyword>
<dbReference type="InParanoid" id="C7RC15"/>
<accession>C7RC15</accession>
<dbReference type="HOGENOM" id="CLU_008856_1_1_6"/>
<feature type="active site" description="Nucleophile" evidence="7">
    <location>
        <position position="405"/>
    </location>
</feature>
<evidence type="ECO:0000256" key="4">
    <source>
        <dbReference type="ARBA" id="ARBA00022801"/>
    </source>
</evidence>
<reference evidence="10 11" key="1">
    <citation type="journal article" date="2009" name="Stand. Genomic Sci.">
        <title>Complete genome sequence of Kangiella koreensis type strain (SW-125).</title>
        <authorList>
            <person name="Han C."/>
            <person name="Sikorski J."/>
            <person name="Lapidus A."/>
            <person name="Nolan M."/>
            <person name="Glavina Del Rio T."/>
            <person name="Tice H."/>
            <person name="Cheng J.F."/>
            <person name="Lucas S."/>
            <person name="Chen F."/>
            <person name="Copeland A."/>
            <person name="Ivanova N."/>
            <person name="Mavromatis K."/>
            <person name="Ovchinnikova G."/>
            <person name="Pati A."/>
            <person name="Bruce D."/>
            <person name="Goodwin L."/>
            <person name="Pitluck S."/>
            <person name="Chen A."/>
            <person name="Palaniappan K."/>
            <person name="Land M."/>
            <person name="Hauser L."/>
            <person name="Chang Y.J."/>
            <person name="Jeffries C.D."/>
            <person name="Chain P."/>
            <person name="Saunders E."/>
            <person name="Brettin T."/>
            <person name="Goker M."/>
            <person name="Tindall B.J."/>
            <person name="Bristow J."/>
            <person name="Eisen J.A."/>
            <person name="Markowitz V."/>
            <person name="Hugenholtz P."/>
            <person name="Kyrpides N.C."/>
            <person name="Klenk H.P."/>
            <person name="Detter J.C."/>
        </authorList>
    </citation>
    <scope>NUCLEOTIDE SEQUENCE [LARGE SCALE GENOMIC DNA]</scope>
    <source>
        <strain evidence="11">DSM 16069 / KCTC 12182 / SW-125</strain>
    </source>
</reference>
<evidence type="ECO:0000256" key="3">
    <source>
        <dbReference type="ARBA" id="ARBA00022670"/>
    </source>
</evidence>
<dbReference type="CDD" id="cd07023">
    <property type="entry name" value="S49_Sppa_N_C"/>
    <property type="match status" value="1"/>
</dbReference>
<comment type="similarity">
    <text evidence="2">Belongs to the peptidase S49 family.</text>
</comment>
<keyword evidence="6 8" id="KW-0472">Membrane</keyword>
<proteinExistence type="inferred from homology"/>
<dbReference type="GO" id="GO:0008236">
    <property type="term" value="F:serine-type peptidase activity"/>
    <property type="evidence" value="ECO:0007669"/>
    <property type="project" value="UniProtKB-KW"/>
</dbReference>
<dbReference type="FunCoup" id="C7RC15">
    <property type="interactions" value="216"/>
</dbReference>
<name>C7RC15_KANKD</name>
<keyword evidence="3" id="KW-0645">Protease</keyword>
<feature type="transmembrane region" description="Helical" evidence="8">
    <location>
        <begin position="12"/>
        <end position="33"/>
    </location>
</feature>
<comment type="subcellular location">
    <subcellularLocation>
        <location evidence="1">Membrane</location>
    </subcellularLocation>
</comment>
<keyword evidence="8" id="KW-0812">Transmembrane</keyword>
<organism evidence="10 11">
    <name type="scientific">Kangiella koreensis (strain DSM 16069 / JCM 12317 / KCTC 12182 / SW-125)</name>
    <dbReference type="NCBI Taxonomy" id="523791"/>
    <lineage>
        <taxon>Bacteria</taxon>
        <taxon>Pseudomonadati</taxon>
        <taxon>Pseudomonadota</taxon>
        <taxon>Gammaproteobacteria</taxon>
        <taxon>Kangiellales</taxon>
        <taxon>Kangiellaceae</taxon>
        <taxon>Kangiella</taxon>
    </lineage>
</organism>
<keyword evidence="5" id="KW-0720">Serine protease</keyword>
<sequence>MIGKFFYRVWKTVDVAGRLMIGLIALTIFILFVRGCASGPDLPKVDDGAALILAPKGIIVEQETYLDPVARAMQEAQGTAPNETSIYDLLDAIEYAKNDDRISVMVINVNSLQGVYAGISKYQDLRRAIDDFKESGKKVIAVGDYYMQGQYYLASSADEVYMNPFGMLMFEGLGRNGTYFKSALDNLGVKVHVFRVGTFKSAVEPFIRDDMSEAAKEANLEWLGDLWTHMKQDLAASRNMSVEEFDSFIENYLVKFEAANGDSGELAVQEGFVDKLMTRGEFRQYMIDMVGLNEKKDSYKAISHKNYLKSVRPLVELPSNKDTVAVIVAKGEIVDGSRKEGVIGGDSTARLIQKARLDDKVKAIVLRVDSPGGSAFASEVIRSELERAQNEGKIVVASMGGVAASGGYWISATSDEIWAHPTTITGSIGIFGMIPTFEEPLNKLGVYRDGVGTTKWTLAFDPMDGISPEIAQLIQRSIERGYERFLSLVGEGRNMTIEEVDQIAQGRVWSGEDAHRLGLVDQLGDLEDAIESAAKLANIGDDYAVKFIKRELSAEEIFIRNLLDQAKAEGKLDAVIAQLKDSETDVIGHVLGRAKGIVNIFNNFNDPSHVYAHCMCVDL</sequence>
<evidence type="ECO:0000256" key="1">
    <source>
        <dbReference type="ARBA" id="ARBA00004370"/>
    </source>
</evidence>
<protein>
    <submittedName>
        <fullName evidence="10">Signal peptide peptidase SppA, 67K type</fullName>
        <ecNumber evidence="10">3.1.3.2</ecNumber>
    </submittedName>
</protein>
<dbReference type="eggNOG" id="COG0616">
    <property type="taxonomic scope" value="Bacteria"/>
</dbReference>
<evidence type="ECO:0000259" key="9">
    <source>
        <dbReference type="Pfam" id="PF01343"/>
    </source>
</evidence>
<feature type="active site" description="Proton donor/acceptor" evidence="7">
    <location>
        <position position="200"/>
    </location>
</feature>
<evidence type="ECO:0000256" key="8">
    <source>
        <dbReference type="SAM" id="Phobius"/>
    </source>
</evidence>
<dbReference type="KEGG" id="kko:Kkor_1394"/>
<dbReference type="CDD" id="cd07018">
    <property type="entry name" value="S49_SppA_67K_type"/>
    <property type="match status" value="1"/>
</dbReference>
<dbReference type="InterPro" id="IPR004635">
    <property type="entry name" value="Pept_S49_SppA"/>
</dbReference>
<dbReference type="SUPFAM" id="SSF52096">
    <property type="entry name" value="ClpP/crotonase"/>
    <property type="match status" value="2"/>
</dbReference>
<evidence type="ECO:0000256" key="2">
    <source>
        <dbReference type="ARBA" id="ARBA00008683"/>
    </source>
</evidence>
<dbReference type="InterPro" id="IPR004634">
    <property type="entry name" value="Pept_S49_pIV"/>
</dbReference>
<dbReference type="InterPro" id="IPR029045">
    <property type="entry name" value="ClpP/crotonase-like_dom_sf"/>
</dbReference>
<dbReference type="STRING" id="523791.Kkor_1394"/>
<dbReference type="InterPro" id="IPR002142">
    <property type="entry name" value="Peptidase_S49"/>
</dbReference>